<feature type="region of interest" description="Disordered" evidence="1">
    <location>
        <begin position="179"/>
        <end position="207"/>
    </location>
</feature>
<accession>A0ABQ5RHJ5</accession>
<reference evidence="2" key="1">
    <citation type="submission" date="2022-12" db="EMBL/GenBank/DDBJ databases">
        <title>Reference genome sequencing for broad-spectrum identification of bacterial and archaeal isolates by mass spectrometry.</title>
        <authorList>
            <person name="Sekiguchi Y."/>
            <person name="Tourlousse D.M."/>
        </authorList>
    </citation>
    <scope>NUCLEOTIDE SEQUENCE</scope>
    <source>
        <strain evidence="2">5-2</strain>
    </source>
</reference>
<evidence type="ECO:0000313" key="2">
    <source>
        <dbReference type="EMBL" id="GLI31064.1"/>
    </source>
</evidence>
<dbReference type="RefSeq" id="WP_126988518.1">
    <property type="nucleotide sequence ID" value="NZ_BSDQ01000001.1"/>
</dbReference>
<evidence type="ECO:0000313" key="3">
    <source>
        <dbReference type="Proteomes" id="UP001144451"/>
    </source>
</evidence>
<dbReference type="Proteomes" id="UP001144451">
    <property type="component" value="Unassembled WGS sequence"/>
</dbReference>
<keyword evidence="3" id="KW-1185">Reference proteome</keyword>
<dbReference type="GeneID" id="78122200"/>
<dbReference type="EMBL" id="BSDQ01000001">
    <property type="protein sequence ID" value="GLI31064.1"/>
    <property type="molecule type" value="Genomic_DNA"/>
</dbReference>
<gene>
    <name evidence="2" type="ORF">BCONGLO52_19050</name>
</gene>
<organism evidence="2 3">
    <name type="scientific">Brachybacterium conglomeratum</name>
    <dbReference type="NCBI Taxonomy" id="47846"/>
    <lineage>
        <taxon>Bacteria</taxon>
        <taxon>Bacillati</taxon>
        <taxon>Actinomycetota</taxon>
        <taxon>Actinomycetes</taxon>
        <taxon>Micrococcales</taxon>
        <taxon>Dermabacteraceae</taxon>
        <taxon>Brachybacterium</taxon>
    </lineage>
</organism>
<proteinExistence type="predicted"/>
<sequence>MMTTLTFLGLTGGAGTTTLVALSLLGHSGRAEDLPEIASHDPEVLERRVGAPFPTVIGERRIREGGRFSLEKVMAALATGHVVLVAPVGSKGDAVVDRTVEELAAPGPRLIGPHVTIARSAVHGPARRGSGHGQDHFTMPYDPVLAHGMPISGAWDRFSRPTHKAIERWVQMLEDHQWRSRPTTVSPAAGLARHAPPNPWTQSVEES</sequence>
<comment type="caution">
    <text evidence="2">The sequence shown here is derived from an EMBL/GenBank/DDBJ whole genome shotgun (WGS) entry which is preliminary data.</text>
</comment>
<evidence type="ECO:0000256" key="1">
    <source>
        <dbReference type="SAM" id="MobiDB-lite"/>
    </source>
</evidence>
<protein>
    <submittedName>
        <fullName evidence="2">Uncharacterized protein</fullName>
    </submittedName>
</protein>
<name>A0ABQ5RHJ5_9MICO</name>